<dbReference type="SUPFAM" id="SSF57196">
    <property type="entry name" value="EGF/Laminin"/>
    <property type="match status" value="10"/>
</dbReference>
<dbReference type="GO" id="GO:0005576">
    <property type="term" value="C:extracellular region"/>
    <property type="evidence" value="ECO:0007669"/>
    <property type="project" value="UniProtKB-ARBA"/>
</dbReference>
<evidence type="ECO:0000313" key="17">
    <source>
        <dbReference type="EMBL" id="AHH38727.1"/>
    </source>
</evidence>
<feature type="region of interest" description="Disordered" evidence="12">
    <location>
        <begin position="1469"/>
        <end position="1495"/>
    </location>
</feature>
<reference evidence="18" key="2">
    <citation type="journal article" date="2016" name="Nat. Commun.">
        <title>The channel catfish genome sequence provides insights into the evolution of scale formation in teleosts.</title>
        <authorList>
            <person name="Liu Z."/>
            <person name="Liu S."/>
            <person name="Yao J."/>
            <person name="Bao L."/>
            <person name="Zhang J."/>
            <person name="Li Y."/>
            <person name="Jiang C."/>
            <person name="Sun L."/>
            <person name="Wang R."/>
            <person name="Zhang Y."/>
            <person name="Zhou T."/>
            <person name="Zeng Q."/>
            <person name="Fu Q."/>
            <person name="Gao S."/>
            <person name="Li N."/>
            <person name="Koren S."/>
            <person name="Jiang Y."/>
            <person name="Zimin A."/>
            <person name="Xu P."/>
            <person name="Phillippy A.M."/>
            <person name="Geng X."/>
            <person name="Song L."/>
            <person name="Sun F."/>
            <person name="Li C."/>
            <person name="Wang X."/>
            <person name="Chen A."/>
            <person name="Jin Y."/>
            <person name="Yuan Z."/>
            <person name="Yang Y."/>
            <person name="Tan S."/>
            <person name="Peatman E."/>
            <person name="Lu J."/>
            <person name="Qin Z."/>
            <person name="Dunham R."/>
            <person name="Li Z."/>
            <person name="Sonstegard T."/>
            <person name="Feng J."/>
            <person name="Danzmann R.G."/>
            <person name="Schroeder S."/>
            <person name="Scheffler B."/>
            <person name="Duke M.V."/>
            <person name="Ballard L."/>
            <person name="Kucuktas H."/>
            <person name="Kaltenboeck L."/>
            <person name="Liu H."/>
            <person name="Armbruster J."/>
            <person name="Xie Y."/>
            <person name="Kirby M.L."/>
            <person name="Tian Y."/>
            <person name="Flanagan M.E."/>
            <person name="Mu W."/>
            <person name="Waldbieser G.C."/>
        </authorList>
    </citation>
    <scope>NUCLEOTIDE SEQUENCE [LARGE SCALE GENOMIC DNA]</scope>
    <source>
        <strain evidence="18">SDA103</strain>
    </source>
</reference>
<evidence type="ECO:0000256" key="3">
    <source>
        <dbReference type="ARBA" id="ARBA00022525"/>
    </source>
</evidence>
<feature type="disulfide bond" evidence="10">
    <location>
        <begin position="405"/>
        <end position="414"/>
    </location>
</feature>
<dbReference type="EMBL" id="JT409551">
    <property type="protein sequence ID" value="AHH38727.1"/>
    <property type="molecule type" value="mRNA"/>
</dbReference>
<dbReference type="PANTHER" id="PTHR10574">
    <property type="entry name" value="NETRIN/LAMININ-RELATED"/>
    <property type="match status" value="1"/>
</dbReference>
<feature type="disulfide bond" evidence="10">
    <location>
        <begin position="932"/>
        <end position="944"/>
    </location>
</feature>
<keyword evidence="6" id="KW-0084">Basement membrane</keyword>
<feature type="domain" description="Laminin IV type A" evidence="15">
    <location>
        <begin position="508"/>
        <end position="685"/>
    </location>
</feature>
<feature type="compositionally biased region" description="Low complexity" evidence="12">
    <location>
        <begin position="1469"/>
        <end position="1480"/>
    </location>
</feature>
<evidence type="ECO:0000259" key="15">
    <source>
        <dbReference type="PROSITE" id="PS51115"/>
    </source>
</evidence>
<dbReference type="GeneID" id="108260275"/>
<reference evidence="19" key="3">
    <citation type="submission" date="2025-04" db="UniProtKB">
        <authorList>
            <consortium name="RefSeq"/>
        </authorList>
    </citation>
    <scope>IDENTIFICATION</scope>
    <source>
        <tissue evidence="19">Blood</tissue>
    </source>
</reference>
<dbReference type="GO" id="GO:0007411">
    <property type="term" value="P:axon guidance"/>
    <property type="evidence" value="ECO:0007669"/>
    <property type="project" value="TreeGrafter"/>
</dbReference>
<sequence>MHFTTFSSVISILFLLFLSYSYVFAGMDSCHNKEGTQSVCMPKFENAAFNRTVIVSNVCGSPPEDYCMQTGSTRSCRHCDASDLETNHNATYLNDFHSDEEPTWWQSQSMFYGVQYPNSVNLTLHLGKAYEITYVRLKFYTSRPESFAIYKRTNEAAAWQPYQYYSASCRKTYGRDSKGFIRPGEEERTALCTDEFSDISPLTGGNVAFSTLEGRPSAYNFDQSPVLQEWVTATDLLISLNRLNTFGDEFFKDAKVLRSYFYAISDFSVGGRCKCNGHASECVPNEQGRSVCVCEHYTAGTDCQHCAPFYRDRPWARATADSANQCVKCNCSDHADECVFDAEQYRSTGSGGRCLGCRDNTAGPHCERCKENFYRLSPLLPCNNCSCNTMGSVSLLCDEEGVCLCRPSVIGVKCDVCRPGFHSLGPGGCRLCECDERGSVGVCSAGDGSCYCKSNVEGHSCDRCKPGSFNLQPDNPHGCQMCFCFGHSLACSSSNQHVAFNITSNFLEDTDGWLGEVSGHHEAPLIWKEGEVYLLPYSEEDVGYYKAPAKFLGKQLLSYGQYLTMSFTAESSELLSKTVTVVLKGSGLSVSANMFSNDVFENVDSDPSHTPHNIFTLRLTETEVNPSLTPFEFRRLLNNLTALLISNVGGHNYTSQLSGVTLTSATLSESYSDIPLAPPALWVEVCACLPGFMGQFCELCAPGFTRDSPNGGPYSPCVPCKCNLHGTCHPETGVCDCTHFTNGPSCERCQDGYYGNALNGSPGDCVPCPCPNRTTCAQVPETGEVVCTNCPAGQRGIRCELCEDGFYGDPLGWHGEVRVCVRCECNENTDPNAVGVCDHVTGHCLKCLGHTDGDRCEKCQSGYYGNALDRSLRPSQKCLPCVCNPAGTLGSVNECDPRTGRCLCLRHVTGRDCGQCELGYFNLRPGLGCDSCNCNPIGSSSPLCNPITGQCMCRTGIEGKMCDACQMGFFAFSSRGCRACNCDPMGSKSMQCHTNGTCLCRQGFVGYKCDKCELNHYQNPLTHQCDECPVCYSLIRDQAIKLKSHLHSLERLLSNYDCKSFRHRIHVRPNPVHQHHRLENHLHEHQGEDYLPNALEDFLAIQEAQEAFIKQFTQLETSAQALELQLHDFASIMNCSLLKEEGSTSSDEKNRMPRATNECRALVDTFVAVTETQAQIHIMTLDLKSVVIPFIIPKRPTEWNALVNESEALAKSHKEMAAHIEGLAGEALKVSNKTYSILLDLLEDNSTERHLQELTERLSEMQQLKENLTRQANETHAAYLSVEEQNKEAEAILQNVTSTLPKQNKGRNNNRRNSTSTEQLSEADNPIKQDTQLIQSLDLANRTAELDLLIQSKKQLLNKTREELEPRLEIAHNNLNITEEFQKLTALAKVLRETSLSSIVEGKKIESEAFSLHRHIEGLEKEWPVVRTQTRAALKQDGIVGEKILMEVKKKVRHAERVLTPALENATQARDTATQAQKTANSVAKDAKASLSRGKQMRKESAQLKTDVNAAIHQLTEQENLAAQVAEDVKDETDVSLKGVMGSMESAKSQLEGFTHMLAELLDQIGKNTDMEKYDHVLNETAARLGVLRGSVESPALNRKFQILLGAAEAQQKQLTELEKNLQDIQEERDSLTDIAQSLPKTCPERS</sequence>
<feature type="coiled-coil region" evidence="11">
    <location>
        <begin position="1244"/>
        <end position="1278"/>
    </location>
</feature>
<dbReference type="InterPro" id="IPR050440">
    <property type="entry name" value="Laminin/Netrin_ECM"/>
</dbReference>
<name>W5UGE7_ICTPU</name>
<dbReference type="GO" id="GO:0005604">
    <property type="term" value="C:basement membrane"/>
    <property type="evidence" value="ECO:0007669"/>
    <property type="project" value="UniProtKB-SubCell"/>
</dbReference>
<dbReference type="Pfam" id="PF00055">
    <property type="entry name" value="Laminin_N"/>
    <property type="match status" value="1"/>
</dbReference>
<feature type="chain" id="PRO_5013540267" evidence="13">
    <location>
        <begin position="26"/>
        <end position="1647"/>
    </location>
</feature>
<dbReference type="PROSITE" id="PS01248">
    <property type="entry name" value="EGF_LAM_1"/>
    <property type="match status" value="5"/>
</dbReference>
<feature type="domain" description="Laminin EGF-like" evidence="14">
    <location>
        <begin position="881"/>
        <end position="931"/>
    </location>
</feature>
<comment type="function">
    <text evidence="1">Binding to cells via a high affinity receptor, laminin is thought to mediate the attachment, migration and organization of cells into tissues during embryonic development by interacting with other extracellular matrix components.</text>
</comment>
<feature type="domain" description="Laminin EGF-like" evidence="14">
    <location>
        <begin position="385"/>
        <end position="431"/>
    </location>
</feature>
<feature type="domain" description="Laminin EGF-like" evidence="14">
    <location>
        <begin position="720"/>
        <end position="767"/>
    </location>
</feature>
<dbReference type="FunFam" id="2.60.120.260:FF:000018">
    <property type="entry name" value="Laminin subunit gamma 1"/>
    <property type="match status" value="1"/>
</dbReference>
<dbReference type="Gene3D" id="2.60.120.260">
    <property type="entry name" value="Galactose-binding domain-like"/>
    <property type="match status" value="1"/>
</dbReference>
<protein>
    <submittedName>
        <fullName evidence="17 19">Laminin subunit gamma-3</fullName>
    </submittedName>
</protein>
<organism evidence="17">
    <name type="scientific">Ictalurus punctatus</name>
    <name type="common">Channel catfish</name>
    <name type="synonym">Silurus punctatus</name>
    <dbReference type="NCBI Taxonomy" id="7998"/>
    <lineage>
        <taxon>Eukaryota</taxon>
        <taxon>Metazoa</taxon>
        <taxon>Chordata</taxon>
        <taxon>Craniata</taxon>
        <taxon>Vertebrata</taxon>
        <taxon>Euteleostomi</taxon>
        <taxon>Actinopterygii</taxon>
        <taxon>Neopterygii</taxon>
        <taxon>Teleostei</taxon>
        <taxon>Ostariophysi</taxon>
        <taxon>Siluriformes</taxon>
        <taxon>Ictaluridae</taxon>
        <taxon>Ictalurus</taxon>
    </lineage>
</organism>
<feature type="disulfide bond" evidence="10">
    <location>
        <begin position="904"/>
        <end position="913"/>
    </location>
</feature>
<comment type="subcellular location">
    <subcellularLocation>
        <location evidence="2">Secreted</location>
        <location evidence="2">Extracellular space</location>
        <location evidence="2">Extracellular matrix</location>
        <location evidence="2">Basement membrane</location>
    </subcellularLocation>
</comment>
<keyword evidence="3" id="KW-0964">Secreted</keyword>
<dbReference type="FunFam" id="2.10.25.10:FF:000407">
    <property type="entry name" value="Laminin subunit alpha-3"/>
    <property type="match status" value="1"/>
</dbReference>
<dbReference type="PROSITE" id="PS51117">
    <property type="entry name" value="LAMININ_NTER"/>
    <property type="match status" value="1"/>
</dbReference>
<feature type="domain" description="Laminin EGF-like" evidence="14">
    <location>
        <begin position="980"/>
        <end position="1030"/>
    </location>
</feature>
<dbReference type="FunFam" id="2.10.25.10:FF:000163">
    <property type="entry name" value="laminin subunit gamma-1"/>
    <property type="match status" value="1"/>
</dbReference>
<feature type="disulfide bond" evidence="10">
    <location>
        <begin position="980"/>
        <end position="992"/>
    </location>
</feature>
<feature type="domain" description="Laminin EGF-like" evidence="14">
    <location>
        <begin position="432"/>
        <end position="481"/>
    </location>
</feature>
<dbReference type="InterPro" id="IPR056863">
    <property type="entry name" value="LMN_ATRN_NET-like_EGF"/>
</dbReference>
<dbReference type="FunFam" id="2.10.25.10:FF:000094">
    <property type="entry name" value="Laminin subunit alpha-2"/>
    <property type="match status" value="1"/>
</dbReference>
<evidence type="ECO:0000256" key="10">
    <source>
        <dbReference type="PROSITE-ProRule" id="PRU00460"/>
    </source>
</evidence>
<dbReference type="KEGG" id="ipu:108260275"/>
<feature type="domain" description="Laminin N-terminal" evidence="16">
    <location>
        <begin position="36"/>
        <end position="272"/>
    </location>
</feature>
<keyword evidence="9 10" id="KW-0424">Laminin EGF-like domain</keyword>
<dbReference type="PANTHER" id="PTHR10574:SF240">
    <property type="entry name" value="LAMININ SUBUNIT GAMMA-3"/>
    <property type="match status" value="1"/>
</dbReference>
<accession>W5UGE7</accession>
<dbReference type="GO" id="GO:0009888">
    <property type="term" value="P:tissue development"/>
    <property type="evidence" value="ECO:0007669"/>
    <property type="project" value="TreeGrafter"/>
</dbReference>
<feature type="region of interest" description="Disordered" evidence="12">
    <location>
        <begin position="1296"/>
        <end position="1327"/>
    </location>
</feature>
<dbReference type="SMART" id="SM00180">
    <property type="entry name" value="EGF_Lam"/>
    <property type="match status" value="11"/>
</dbReference>
<dbReference type="Pfam" id="PF24973">
    <property type="entry name" value="EGF_LMN_ATRN"/>
    <property type="match status" value="1"/>
</dbReference>
<dbReference type="SMART" id="SM00181">
    <property type="entry name" value="EGF"/>
    <property type="match status" value="7"/>
</dbReference>
<keyword evidence="7 10" id="KW-1015">Disulfide bond</keyword>
<evidence type="ECO:0000256" key="13">
    <source>
        <dbReference type="SAM" id="SignalP"/>
    </source>
</evidence>
<evidence type="ECO:0000256" key="8">
    <source>
        <dbReference type="ARBA" id="ARBA00023180"/>
    </source>
</evidence>
<keyword evidence="8" id="KW-0325">Glycoprotein</keyword>
<dbReference type="RefSeq" id="XP_017315899.1">
    <property type="nucleotide sequence ID" value="XM_017460410.2"/>
</dbReference>
<dbReference type="InterPro" id="IPR002049">
    <property type="entry name" value="LE_dom"/>
</dbReference>
<evidence type="ECO:0000313" key="19">
    <source>
        <dbReference type="RefSeq" id="XP_017315899.1"/>
    </source>
</evidence>
<dbReference type="SMART" id="SM00136">
    <property type="entry name" value="LamNT"/>
    <property type="match status" value="1"/>
</dbReference>
<dbReference type="STRING" id="7998.ENSIPUP00000036030"/>
<dbReference type="InterPro" id="IPR000742">
    <property type="entry name" value="EGF"/>
</dbReference>
<dbReference type="InterPro" id="IPR000034">
    <property type="entry name" value="Laminin_IV"/>
</dbReference>
<keyword evidence="18" id="KW-1185">Reference proteome</keyword>
<feature type="disulfide bond" evidence="10">
    <location>
        <begin position="953"/>
        <end position="962"/>
    </location>
</feature>
<keyword evidence="11" id="KW-0175">Coiled coil</keyword>
<dbReference type="FunFam" id="2.10.25.10:FF:000188">
    <property type="entry name" value="Laminin subunit gamma 2"/>
    <property type="match status" value="1"/>
</dbReference>
<feature type="coiled-coil region" evidence="11">
    <location>
        <begin position="1601"/>
        <end position="1635"/>
    </location>
</feature>
<feature type="disulfide bond" evidence="10">
    <location>
        <begin position="847"/>
        <end position="856"/>
    </location>
</feature>
<keyword evidence="5" id="KW-0677">Repeat</keyword>
<dbReference type="PRINTS" id="PR00011">
    <property type="entry name" value="EGFLAMININ"/>
</dbReference>
<keyword evidence="4 13" id="KW-0732">Signal</keyword>
<evidence type="ECO:0000259" key="14">
    <source>
        <dbReference type="PROSITE" id="PS50027"/>
    </source>
</evidence>
<keyword evidence="6" id="KW-0272">Extracellular matrix</keyword>
<dbReference type="GeneTree" id="ENSGT00940000166104"/>
<evidence type="ECO:0000256" key="5">
    <source>
        <dbReference type="ARBA" id="ARBA00022737"/>
    </source>
</evidence>
<dbReference type="Pfam" id="PF00053">
    <property type="entry name" value="EGF_laminin"/>
    <property type="match status" value="10"/>
</dbReference>
<dbReference type="FunFam" id="2.10.25.10:FF:000051">
    <property type="entry name" value="Laminin subunit alpha 4"/>
    <property type="match status" value="1"/>
</dbReference>
<dbReference type="CDD" id="cd00055">
    <property type="entry name" value="EGF_Lam"/>
    <property type="match status" value="10"/>
</dbReference>
<feature type="disulfide bond" evidence="10">
    <location>
        <begin position="1000"/>
        <end position="1009"/>
    </location>
</feature>
<feature type="signal peptide" evidence="13">
    <location>
        <begin position="1"/>
        <end position="25"/>
    </location>
</feature>
<dbReference type="SMART" id="SM00281">
    <property type="entry name" value="LamB"/>
    <property type="match status" value="1"/>
</dbReference>
<dbReference type="FunFam" id="2.10.25.10:FF:000166">
    <property type="entry name" value="laminin subunit gamma-1"/>
    <property type="match status" value="1"/>
</dbReference>
<evidence type="ECO:0000259" key="16">
    <source>
        <dbReference type="PROSITE" id="PS51117"/>
    </source>
</evidence>
<dbReference type="OrthoDB" id="430826at2759"/>
<feature type="disulfide bond" evidence="10">
    <location>
        <begin position="452"/>
        <end position="461"/>
    </location>
</feature>
<evidence type="ECO:0000256" key="2">
    <source>
        <dbReference type="ARBA" id="ARBA00004302"/>
    </source>
</evidence>
<evidence type="ECO:0000256" key="7">
    <source>
        <dbReference type="ARBA" id="ARBA00023157"/>
    </source>
</evidence>
<dbReference type="FunFam" id="2.10.25.10:FF:000074">
    <property type="entry name" value="Laminin subunit alpha"/>
    <property type="match status" value="1"/>
</dbReference>
<evidence type="ECO:0000313" key="18">
    <source>
        <dbReference type="Proteomes" id="UP000221080"/>
    </source>
</evidence>
<dbReference type="CTD" id="10319"/>
<dbReference type="Pfam" id="PF00052">
    <property type="entry name" value="Laminin_B"/>
    <property type="match status" value="1"/>
</dbReference>
<dbReference type="InterPro" id="IPR008211">
    <property type="entry name" value="Laminin_N"/>
</dbReference>
<evidence type="ECO:0000256" key="11">
    <source>
        <dbReference type="SAM" id="Coils"/>
    </source>
</evidence>
<feature type="compositionally biased region" description="Polar residues" evidence="12">
    <location>
        <begin position="1314"/>
        <end position="1327"/>
    </location>
</feature>
<gene>
    <name evidence="17" type="primary">LAMC3</name>
    <name evidence="19" type="synonym">lamc3</name>
</gene>
<evidence type="ECO:0000256" key="1">
    <source>
        <dbReference type="ARBA" id="ARBA00002418"/>
    </source>
</evidence>
<feature type="disulfide bond" evidence="10">
    <location>
        <begin position="934"/>
        <end position="951"/>
    </location>
</feature>
<dbReference type="Proteomes" id="UP000221080">
    <property type="component" value="Chromosome 28"/>
</dbReference>
<evidence type="ECO:0000256" key="4">
    <source>
        <dbReference type="ARBA" id="ARBA00022729"/>
    </source>
</evidence>
<evidence type="ECO:0000256" key="9">
    <source>
        <dbReference type="ARBA" id="ARBA00023292"/>
    </source>
</evidence>
<dbReference type="GO" id="GO:0009887">
    <property type="term" value="P:animal organ morphogenesis"/>
    <property type="evidence" value="ECO:0007669"/>
    <property type="project" value="TreeGrafter"/>
</dbReference>
<evidence type="ECO:0000256" key="12">
    <source>
        <dbReference type="SAM" id="MobiDB-lite"/>
    </source>
</evidence>
<reference evidence="17" key="1">
    <citation type="journal article" date="2012" name="BMC Genomics">
        <title>Efficient assembly and annotation of the transcriptome of catfish by RNA-Seq analysis of a doubled haploid homozygote.</title>
        <authorList>
            <person name="Liu S."/>
            <person name="Zhang Y."/>
            <person name="Zhou Z."/>
            <person name="Waldbieser G."/>
            <person name="Sun F."/>
            <person name="Lu J."/>
            <person name="Zhang J."/>
            <person name="Jiang Y."/>
            <person name="Zhang H."/>
            <person name="Wang X."/>
            <person name="Rajendran K.V."/>
            <person name="Khoo L."/>
            <person name="Kucuktas H."/>
            <person name="Peatman E."/>
            <person name="Liu Z."/>
        </authorList>
    </citation>
    <scope>NUCLEOTIDE SEQUENCE</scope>
    <source>
        <tissue evidence="17">Mixed</tissue>
    </source>
</reference>
<feature type="domain" description="Laminin EGF-like" evidence="14">
    <location>
        <begin position="932"/>
        <end position="979"/>
    </location>
</feature>
<dbReference type="PROSITE" id="PS50027">
    <property type="entry name" value="EGF_LAM_2"/>
    <property type="match status" value="7"/>
</dbReference>
<dbReference type="FunFam" id="2.10.25.10:FF:000105">
    <property type="entry name" value="laminin subunit gamma-1"/>
    <property type="match status" value="2"/>
</dbReference>
<dbReference type="PROSITE" id="PS51115">
    <property type="entry name" value="LAMININ_IVA"/>
    <property type="match status" value="1"/>
</dbReference>
<comment type="caution">
    <text evidence="10">Lacks conserved residue(s) required for the propagation of feature annotation.</text>
</comment>
<feature type="disulfide bond" evidence="10">
    <location>
        <begin position="737"/>
        <end position="746"/>
    </location>
</feature>
<dbReference type="Gene3D" id="2.10.25.10">
    <property type="entry name" value="Laminin"/>
    <property type="match status" value="10"/>
</dbReference>
<proteinExistence type="evidence at transcript level"/>
<feature type="domain" description="Laminin EGF-like" evidence="14">
    <location>
        <begin position="823"/>
        <end position="880"/>
    </location>
</feature>
<evidence type="ECO:0000256" key="6">
    <source>
        <dbReference type="ARBA" id="ARBA00022869"/>
    </source>
</evidence>
<feature type="disulfide bond" evidence="10">
    <location>
        <begin position="385"/>
        <end position="397"/>
    </location>
</feature>